<dbReference type="KEGG" id="care:LT85_4604"/>
<dbReference type="InterPro" id="IPR005644">
    <property type="entry name" value="NolW-like"/>
</dbReference>
<evidence type="ECO:0000259" key="13">
    <source>
        <dbReference type="Pfam" id="PF03958"/>
    </source>
</evidence>
<dbReference type="Gene3D" id="3.30.1370.120">
    <property type="match status" value="3"/>
</dbReference>
<dbReference type="PANTHER" id="PTHR30332">
    <property type="entry name" value="PROBABLE GENERAL SECRETION PATHWAY PROTEIN D"/>
    <property type="match status" value="1"/>
</dbReference>
<dbReference type="PRINTS" id="PR00811">
    <property type="entry name" value="BCTERIALGSPD"/>
</dbReference>
<keyword evidence="16" id="KW-1185">Reference proteome</keyword>
<evidence type="ECO:0000313" key="15">
    <source>
        <dbReference type="EMBL" id="AIY43762.1"/>
    </source>
</evidence>
<evidence type="ECO:0000256" key="9">
    <source>
        <dbReference type="ARBA" id="ARBA00023237"/>
    </source>
</evidence>
<dbReference type="HOGENOM" id="CLU_006756_1_1_4"/>
<dbReference type="AlphaFoldDB" id="A0A0A1FLJ5"/>
<evidence type="ECO:0000313" key="16">
    <source>
        <dbReference type="Proteomes" id="UP000030302"/>
    </source>
</evidence>
<dbReference type="InterPro" id="IPR038591">
    <property type="entry name" value="NolW-like_sf"/>
</dbReference>
<accession>A0A0A1FLJ5</accession>
<dbReference type="InterPro" id="IPR013356">
    <property type="entry name" value="T2SS_GspD"/>
</dbReference>
<feature type="compositionally biased region" description="Low complexity" evidence="11">
    <location>
        <begin position="333"/>
        <end position="353"/>
    </location>
</feature>
<feature type="domain" description="Type II/III secretion system secretin-like" evidence="12">
    <location>
        <begin position="522"/>
        <end position="688"/>
    </location>
</feature>
<feature type="domain" description="NolW-like" evidence="13">
    <location>
        <begin position="307"/>
        <end position="425"/>
    </location>
</feature>
<keyword evidence="8" id="KW-0472">Membrane</keyword>
<evidence type="ECO:0000256" key="2">
    <source>
        <dbReference type="ARBA" id="ARBA00006980"/>
    </source>
</evidence>
<feature type="domain" description="NolW-like" evidence="13">
    <location>
        <begin position="232"/>
        <end position="302"/>
    </location>
</feature>
<feature type="region of interest" description="Disordered" evidence="11">
    <location>
        <begin position="732"/>
        <end position="780"/>
    </location>
</feature>
<evidence type="ECO:0000256" key="11">
    <source>
        <dbReference type="SAM" id="MobiDB-lite"/>
    </source>
</evidence>
<keyword evidence="9" id="KW-0998">Cell outer membrane</keyword>
<evidence type="ECO:0000256" key="3">
    <source>
        <dbReference type="ARBA" id="ARBA00022448"/>
    </source>
</evidence>
<gene>
    <name evidence="15" type="ORF">LT85_4604</name>
</gene>
<feature type="domain" description="NolW-like" evidence="13">
    <location>
        <begin position="167"/>
        <end position="226"/>
    </location>
</feature>
<dbReference type="NCBIfam" id="TIGR02517">
    <property type="entry name" value="type_II_gspD"/>
    <property type="match status" value="1"/>
</dbReference>
<feature type="domain" description="GspD-like N0" evidence="14">
    <location>
        <begin position="73"/>
        <end position="142"/>
    </location>
</feature>
<evidence type="ECO:0000256" key="1">
    <source>
        <dbReference type="ARBA" id="ARBA00004442"/>
    </source>
</evidence>
<feature type="compositionally biased region" description="Low complexity" evidence="11">
    <location>
        <begin position="362"/>
        <end position="380"/>
    </location>
</feature>
<dbReference type="Pfam" id="PF00263">
    <property type="entry name" value="Secretin"/>
    <property type="match status" value="1"/>
</dbReference>
<evidence type="ECO:0000256" key="4">
    <source>
        <dbReference type="ARBA" id="ARBA00022452"/>
    </source>
</evidence>
<protein>
    <submittedName>
        <fullName evidence="15">General secretion pathway protein D</fullName>
    </submittedName>
</protein>
<dbReference type="GO" id="GO:0015628">
    <property type="term" value="P:protein secretion by the type II secretion system"/>
    <property type="evidence" value="ECO:0007669"/>
    <property type="project" value="InterPro"/>
</dbReference>
<evidence type="ECO:0000256" key="8">
    <source>
        <dbReference type="ARBA" id="ARBA00023136"/>
    </source>
</evidence>
<dbReference type="GO" id="GO:0015627">
    <property type="term" value="C:type II protein secretion system complex"/>
    <property type="evidence" value="ECO:0007669"/>
    <property type="project" value="InterPro"/>
</dbReference>
<evidence type="ECO:0000256" key="7">
    <source>
        <dbReference type="ARBA" id="ARBA00022927"/>
    </source>
</evidence>
<keyword evidence="6" id="KW-0732">Signal</keyword>
<dbReference type="InterPro" id="IPR050810">
    <property type="entry name" value="Bact_Secretion_Sys_Channel"/>
</dbReference>
<keyword evidence="3 10" id="KW-0813">Transport</keyword>
<keyword evidence="5" id="KW-0812">Transmembrane</keyword>
<organism evidence="15 16">
    <name type="scientific">Collimonas arenae</name>
    <dbReference type="NCBI Taxonomy" id="279058"/>
    <lineage>
        <taxon>Bacteria</taxon>
        <taxon>Pseudomonadati</taxon>
        <taxon>Pseudomonadota</taxon>
        <taxon>Betaproteobacteria</taxon>
        <taxon>Burkholderiales</taxon>
        <taxon>Oxalobacteraceae</taxon>
        <taxon>Collimonas</taxon>
    </lineage>
</organism>
<dbReference type="STRING" id="279058.LT85_4604"/>
<evidence type="ECO:0000256" key="6">
    <source>
        <dbReference type="ARBA" id="ARBA00022729"/>
    </source>
</evidence>
<reference evidence="16" key="1">
    <citation type="journal article" date="2014" name="Soil Biol. Biochem.">
        <title>Structure and function of bacterial communities in ageing soils: Insights from the Mendocino ecological staircase.</title>
        <authorList>
            <person name="Uroz S."/>
            <person name="Tech J.J."/>
            <person name="Sawaya N.A."/>
            <person name="Frey-Klett P."/>
            <person name="Leveau J.H.J."/>
        </authorList>
    </citation>
    <scope>NUCLEOTIDE SEQUENCE [LARGE SCALE GENOMIC DNA]</scope>
    <source>
        <strain evidence="16">Cal35</strain>
    </source>
</reference>
<dbReference type="InterPro" id="IPR049371">
    <property type="entry name" value="GspD-like_N0"/>
</dbReference>
<dbReference type="EMBL" id="CP009962">
    <property type="protein sequence ID" value="AIY43762.1"/>
    <property type="molecule type" value="Genomic_DNA"/>
</dbReference>
<feature type="region of interest" description="Disordered" evidence="11">
    <location>
        <begin position="331"/>
        <end position="389"/>
    </location>
</feature>
<dbReference type="Pfam" id="PF03958">
    <property type="entry name" value="Secretin_N"/>
    <property type="match status" value="3"/>
</dbReference>
<keyword evidence="4" id="KW-1134">Transmembrane beta strand</keyword>
<evidence type="ECO:0000259" key="12">
    <source>
        <dbReference type="Pfam" id="PF00263"/>
    </source>
</evidence>
<proteinExistence type="inferred from homology"/>
<evidence type="ECO:0000256" key="10">
    <source>
        <dbReference type="RuleBase" id="RU004004"/>
    </source>
</evidence>
<comment type="similarity">
    <text evidence="2">Belongs to the bacterial secretin family. GSP D subfamily.</text>
</comment>
<dbReference type="Pfam" id="PF21305">
    <property type="entry name" value="type_II_gspD_N0"/>
    <property type="match status" value="1"/>
</dbReference>
<sequence length="780" mass="81204">MYLAPFNNTANKIASTFETPHLQMALRGSWRYAAAIALLTCAAGIPVVATAQPVLGTAPAGATTDGPSGQAVMNFVGADIESVIKAVGQYTNTTFIVDPRVKGTINLVSEKPLSKAQAFDLLASTLRLQGYAVVRGDGFVKVVPEADAKLQVAPTRPASVRGDQIATQIFSLNYESATNILPVLRPLISPNNTINANPGNNTLVVTDYAENLQRLGKMIAALDVPAINDLDVIPVRYAVASDIAVMASKLLDSGSAAPGASDSARTMIMADSRTNSVVIRAPSAGRANLAKSLIAKLDQPTANAGNVHVVYLKNADAVKLAKTLRAIVSNDTSLPSSSQSSKSSSSSGSMLQGSGSGGALNSGTSTTPSPPSTDTSPQSSGGSGGGAAGFIQADESTNTLIITASEPVYRNIRGVIDQLDTRRAQVYVEALIVEVTDSAASEIGVQWLALSGDKNSAYRIGGGTGFTGTNTGLINSNLFNTAIGQTVNTGTTTTVPSVGSGLQLGIFRQIAGKIGLGALASALNSTTGSNVLSMPNLLTLDNEEAKIIVGQNVPFVSGSTLTTGAGTTSPFTTIDRKDVGTALKIKPHISEGGTVRLEISQEVSAVVTGTANNTNGPITTKRSLDTNVVIDDGEIIALGGLIGDNNQSGVQKVPLLGDLPFIGNFFKYQTGSREKTNLMIFLRPVIVRDKETSNLLAVDRYDYMRKQQIKVQPGKSILTDFGSSVTSKLEDGGPFIDLRKQESAPNSPHQPAPEQEQMPMLVPAKPQVSPAPGFLNDRTP</sequence>
<evidence type="ECO:0000259" key="14">
    <source>
        <dbReference type="Pfam" id="PF21305"/>
    </source>
</evidence>
<comment type="subcellular location">
    <subcellularLocation>
        <location evidence="1 10">Cell outer membrane</location>
    </subcellularLocation>
</comment>
<name>A0A0A1FLJ5_9BURK</name>
<dbReference type="Proteomes" id="UP000030302">
    <property type="component" value="Chromosome"/>
</dbReference>
<dbReference type="GO" id="GO:0009279">
    <property type="term" value="C:cell outer membrane"/>
    <property type="evidence" value="ECO:0007669"/>
    <property type="project" value="UniProtKB-SubCell"/>
</dbReference>
<evidence type="ECO:0000256" key="5">
    <source>
        <dbReference type="ARBA" id="ARBA00022692"/>
    </source>
</evidence>
<dbReference type="InterPro" id="IPR001775">
    <property type="entry name" value="GspD/PilQ"/>
</dbReference>
<dbReference type="InterPro" id="IPR004846">
    <property type="entry name" value="T2SS/T3SS_dom"/>
</dbReference>
<keyword evidence="7" id="KW-0653">Protein transport</keyword>
<dbReference type="PANTHER" id="PTHR30332:SF24">
    <property type="entry name" value="SECRETIN GSPD-RELATED"/>
    <property type="match status" value="1"/>
</dbReference>